<feature type="transmembrane region" description="Helical" evidence="2">
    <location>
        <begin position="149"/>
        <end position="173"/>
    </location>
</feature>
<feature type="transmembrane region" description="Helical" evidence="2">
    <location>
        <begin position="185"/>
        <end position="205"/>
    </location>
</feature>
<protein>
    <submittedName>
        <fullName evidence="3">DUF1385 domain-containing protein</fullName>
    </submittedName>
</protein>
<feature type="transmembrane region" description="Helical" evidence="2">
    <location>
        <begin position="250"/>
        <end position="269"/>
    </location>
</feature>
<feature type="region of interest" description="Disordered" evidence="1">
    <location>
        <begin position="115"/>
        <end position="144"/>
    </location>
</feature>
<dbReference type="AlphaFoldDB" id="A0A6L5X6Q6"/>
<gene>
    <name evidence="3" type="ORF">FYJ35_06255</name>
</gene>
<evidence type="ECO:0000313" key="3">
    <source>
        <dbReference type="EMBL" id="MSS14646.1"/>
    </source>
</evidence>
<keyword evidence="2" id="KW-0472">Membrane</keyword>
<dbReference type="InterPro" id="IPR010787">
    <property type="entry name" value="DUF1385"/>
</dbReference>
<reference evidence="3 4" key="1">
    <citation type="submission" date="2019-08" db="EMBL/GenBank/DDBJ databases">
        <title>In-depth cultivation of the pig gut microbiome towards novel bacterial diversity and tailored functional studies.</title>
        <authorList>
            <person name="Wylensek D."/>
            <person name="Hitch T.C.A."/>
            <person name="Clavel T."/>
        </authorList>
    </citation>
    <scope>NUCLEOTIDE SEQUENCE [LARGE SCALE GENOMIC DNA]</scope>
    <source>
        <strain evidence="3 4">Oil+RF-744-WCA-WT-11</strain>
    </source>
</reference>
<keyword evidence="2" id="KW-1133">Transmembrane helix</keyword>
<sequence length="373" mass="41663">MKYSNIGGQAVMEGVMMRNGALYAVAVRTADNQITVQTDAHHSAAGKVRKIPIVRGVVAFVDSLVLGMKALMFSADRFAEESEKELEERLAQEQKKAEKKAEKLQRAGREKEAAAVLEKAGENAQKERETLRERSRSGNGKSEDSDNTVLLTLTVIISLVVSVALFMMLPYFLSRLLKGIGAPEAVISIMEGVLRLAIFFGYMLLISKMKDIQRTFMYHGAEHKCINCIEHGLELNVENVRKSSKEHKRCGTSFLLFVMIVSIVFFLFIRTPDPVMRIVIRLLLIPVVAGVSYEFIRLAGLYDNRFVNALSKPGLALQGLTTREPDDAQIEVGIASVEAVFNWKKYLNENFGAHYVLTEADEPRGGKELYTLR</sequence>
<evidence type="ECO:0000256" key="1">
    <source>
        <dbReference type="SAM" id="MobiDB-lite"/>
    </source>
</evidence>
<dbReference type="Pfam" id="PF07136">
    <property type="entry name" value="DUF1385"/>
    <property type="match status" value="1"/>
</dbReference>
<feature type="transmembrane region" description="Helical" evidence="2">
    <location>
        <begin position="275"/>
        <end position="296"/>
    </location>
</feature>
<dbReference type="EMBL" id="VULZ01000005">
    <property type="protein sequence ID" value="MSS14646.1"/>
    <property type="molecule type" value="Genomic_DNA"/>
</dbReference>
<dbReference type="Proteomes" id="UP000481852">
    <property type="component" value="Unassembled WGS sequence"/>
</dbReference>
<comment type="caution">
    <text evidence="3">The sequence shown here is derived from an EMBL/GenBank/DDBJ whole genome shotgun (WGS) entry which is preliminary data.</text>
</comment>
<proteinExistence type="predicted"/>
<dbReference type="PANTHER" id="PTHR42867:SF1">
    <property type="entry name" value="MEMBRANE PROTEIN-RELATED"/>
    <property type="match status" value="1"/>
</dbReference>
<dbReference type="PANTHER" id="PTHR42867">
    <property type="entry name" value="MEMBRANE PROTEIN-RELATED"/>
    <property type="match status" value="1"/>
</dbReference>
<dbReference type="RefSeq" id="WP_154524688.1">
    <property type="nucleotide sequence ID" value="NZ_VULZ01000005.1"/>
</dbReference>
<evidence type="ECO:0000256" key="2">
    <source>
        <dbReference type="SAM" id="Phobius"/>
    </source>
</evidence>
<evidence type="ECO:0000313" key="4">
    <source>
        <dbReference type="Proteomes" id="UP000481852"/>
    </source>
</evidence>
<accession>A0A6L5X6Q6</accession>
<keyword evidence="2" id="KW-0812">Transmembrane</keyword>
<organism evidence="3 4">
    <name type="scientific">Porcincola intestinalis</name>
    <dbReference type="NCBI Taxonomy" id="2606632"/>
    <lineage>
        <taxon>Bacteria</taxon>
        <taxon>Bacillati</taxon>
        <taxon>Bacillota</taxon>
        <taxon>Clostridia</taxon>
        <taxon>Lachnospirales</taxon>
        <taxon>Lachnospiraceae</taxon>
        <taxon>Porcincola</taxon>
    </lineage>
</organism>
<name>A0A6L5X6Q6_9FIRM</name>
<keyword evidence="4" id="KW-1185">Reference proteome</keyword>